<sequence>MGIRLEYLSIYIRKRMENYSLRIHMIQPQT</sequence>
<evidence type="ECO:0000313" key="1">
    <source>
        <dbReference type="EMBL" id="DAE30986.1"/>
    </source>
</evidence>
<name>A0A8S5RIQ0_9VIRU</name>
<accession>A0A8S5RIQ0</accession>
<dbReference type="EMBL" id="BK059105">
    <property type="protein sequence ID" value="DAE30986.1"/>
    <property type="molecule type" value="Genomic_DNA"/>
</dbReference>
<organism evidence="1">
    <name type="scientific">virus sp. ctML55</name>
    <dbReference type="NCBI Taxonomy" id="2827627"/>
    <lineage>
        <taxon>Viruses</taxon>
    </lineage>
</organism>
<reference evidence="1" key="1">
    <citation type="journal article" date="2021" name="Proc. Natl. Acad. Sci. U.S.A.">
        <title>A Catalog of Tens of Thousands of Viruses from Human Metagenomes Reveals Hidden Associations with Chronic Diseases.</title>
        <authorList>
            <person name="Tisza M.J."/>
            <person name="Buck C.B."/>
        </authorList>
    </citation>
    <scope>NUCLEOTIDE SEQUENCE</scope>
    <source>
        <strain evidence="1">CtML55</strain>
    </source>
</reference>
<proteinExistence type="predicted"/>
<protein>
    <submittedName>
        <fullName evidence="1">Uncharacterized protein</fullName>
    </submittedName>
</protein>